<proteinExistence type="predicted"/>
<sequence>MWPAAATAADAVAAVDADAAASSSSSSSSGPHGQETWEEEIEETLKLVCLLPPSVRGVLEAHPRLHELLEVVMDLGRPPMARFPGHDEALAEAAVTQQDLDYATQQVGEFGGDNRAGIDATLHRISCLRNRAGRIVGLTCRVGRAIHGSAGLVADLIAGGASVLFMGRPGVGKTTAIRELSRLMADDLARRVVIVDTSNEIGGDGDVPHTGIGRARRMQVPDPEQQHRIMIEAVENHMPQVVVIDEIGTEMECSAARTIAQRGVQLVATAHGNELQNLVKNPALSDLIGGIQSVTLGDDEAKRRGVQKSILERAAPPTFDVAVEMLERNKWHVYADVAAAVDALLAGQNPGGQMRERAADGSILKYTHSRGGAASPASRTNSSSSSSSSGARVLPDLRRPGAAAAAAAAGVLVGEGVDAEAAAAAAAAAGGFVRPRLFVAEGQQEPGPATVTRRGRAVRLGLAGPEGALLRLHASDLDEERLWEVMSAMGLHDKVYLAPRPSESDAVLAIRSRLKTNATLRSTAREAGVPVYAIKSSSSSNLVRAFRTLLGLEPSAGSLFGSRGGSMDDDADSSSWPGSAAAAADAAAGGAAVPIRGPDDWPYGDGADEEQPSSSSSSSSSRGGGGAARALVEEEEGLEEARLAAEQIVTPLQQPVELLPRAEHVRRAQAALCGRYGLAFEVVGSGSQARVRMLPAAQRPTHPGGSGKAAAAAEEAGGAVPLEVEWQTPRPLLFGGVYNGCKSGCQPRNDSWSESCNWRSTSNTPLTNKCQLSQTPGIMAALQQLEGGALSHFSPCELHEYLKGRTLWVIGDSMMRNIYYTLRCFMTDFWDHSVGECAASPNTALLKEIFQAADTNQTSVMGHHAITDMPGCVHLLAGGRICWVNSVRGEEFAASTPGEPSLLQLLQGKVARKRDIFFINFGRWHFNNCAGLQLDTYRRSLRQLAAFYKA</sequence>
<dbReference type="PANTHER" id="PTHR20953">
    <property type="entry name" value="KINASE-RELATED"/>
    <property type="match status" value="1"/>
</dbReference>
<dbReference type="EMBL" id="CP126212">
    <property type="protein sequence ID" value="WIA14675.1"/>
    <property type="molecule type" value="Genomic_DNA"/>
</dbReference>
<dbReference type="SUPFAM" id="SSF52540">
    <property type="entry name" value="P-loop containing nucleoside triphosphate hydrolases"/>
    <property type="match status" value="1"/>
</dbReference>
<feature type="region of interest" description="Disordered" evidence="3">
    <location>
        <begin position="559"/>
        <end position="637"/>
    </location>
</feature>
<dbReference type="Proteomes" id="UP001244341">
    <property type="component" value="Chromosome 5b"/>
</dbReference>
<reference evidence="5 6" key="1">
    <citation type="submission" date="2023-05" db="EMBL/GenBank/DDBJ databases">
        <title>A 100% complete, gapless, phased diploid assembly of the Scenedesmus obliquus UTEX 3031 genome.</title>
        <authorList>
            <person name="Biondi T.C."/>
            <person name="Hanschen E.R."/>
            <person name="Kwon T."/>
            <person name="Eng W."/>
            <person name="Kruse C.P.S."/>
            <person name="Koehler S.I."/>
            <person name="Kunde Y."/>
            <person name="Gleasner C.D."/>
            <person name="You Mak K.T."/>
            <person name="Polle J."/>
            <person name="Hovde B.T."/>
            <person name="Starkenburg S.R."/>
        </authorList>
    </citation>
    <scope>NUCLEOTIDE SEQUENCE [LARGE SCALE GENOMIC DNA]</scope>
    <source>
        <strain evidence="5 6">DOE0152z</strain>
    </source>
</reference>
<dbReference type="InterPro" id="IPR027417">
    <property type="entry name" value="P-loop_NTPase"/>
</dbReference>
<evidence type="ECO:0000256" key="1">
    <source>
        <dbReference type="ARBA" id="ARBA00022741"/>
    </source>
</evidence>
<evidence type="ECO:0000313" key="6">
    <source>
        <dbReference type="Proteomes" id="UP001244341"/>
    </source>
</evidence>
<evidence type="ECO:0000259" key="4">
    <source>
        <dbReference type="SMART" id="SM00382"/>
    </source>
</evidence>
<gene>
    <name evidence="5" type="ORF">OEZ85_003175</name>
</gene>
<dbReference type="InterPro" id="IPR058670">
    <property type="entry name" value="PTPase_dom"/>
</dbReference>
<dbReference type="Pfam" id="PF25516">
    <property type="entry name" value="PTPase"/>
    <property type="match status" value="1"/>
</dbReference>
<dbReference type="InterPro" id="IPR003593">
    <property type="entry name" value="AAA+_ATPase"/>
</dbReference>
<feature type="region of interest" description="Disordered" evidence="3">
    <location>
        <begin position="368"/>
        <end position="394"/>
    </location>
</feature>
<dbReference type="PANTHER" id="PTHR20953:SF3">
    <property type="entry name" value="P-LOOP CONTAINING NUCLEOSIDE TRIPHOSPHATE HYDROLASES SUPERFAMILY PROTEIN"/>
    <property type="match status" value="1"/>
</dbReference>
<keyword evidence="6" id="KW-1185">Reference proteome</keyword>
<dbReference type="SMART" id="SM00382">
    <property type="entry name" value="AAA"/>
    <property type="match status" value="1"/>
</dbReference>
<dbReference type="InterPro" id="IPR045735">
    <property type="entry name" value="Spore_III_AA_AAA+_ATPase"/>
</dbReference>
<feature type="compositionally biased region" description="Low complexity" evidence="3">
    <location>
        <begin position="573"/>
        <end position="592"/>
    </location>
</feature>
<evidence type="ECO:0000256" key="3">
    <source>
        <dbReference type="SAM" id="MobiDB-lite"/>
    </source>
</evidence>
<protein>
    <recommendedName>
        <fullName evidence="4">AAA+ ATPase domain-containing protein</fullName>
    </recommendedName>
</protein>
<organism evidence="5 6">
    <name type="scientific">Tetradesmus obliquus</name>
    <name type="common">Green alga</name>
    <name type="synonym">Acutodesmus obliquus</name>
    <dbReference type="NCBI Taxonomy" id="3088"/>
    <lineage>
        <taxon>Eukaryota</taxon>
        <taxon>Viridiplantae</taxon>
        <taxon>Chlorophyta</taxon>
        <taxon>core chlorophytes</taxon>
        <taxon>Chlorophyceae</taxon>
        <taxon>CS clade</taxon>
        <taxon>Sphaeropleales</taxon>
        <taxon>Scenedesmaceae</taxon>
        <taxon>Tetradesmus</taxon>
    </lineage>
</organism>
<evidence type="ECO:0000256" key="2">
    <source>
        <dbReference type="ARBA" id="ARBA00022840"/>
    </source>
</evidence>
<keyword evidence="2" id="KW-0067">ATP-binding</keyword>
<evidence type="ECO:0000313" key="5">
    <source>
        <dbReference type="EMBL" id="WIA14675.1"/>
    </source>
</evidence>
<name>A0ABY8U0E2_TETOB</name>
<accession>A0ABY8U0E2</accession>
<keyword evidence="1" id="KW-0547">Nucleotide-binding</keyword>
<dbReference type="Gene3D" id="3.40.50.300">
    <property type="entry name" value="P-loop containing nucleotide triphosphate hydrolases"/>
    <property type="match status" value="1"/>
</dbReference>
<feature type="domain" description="AAA+ ATPase" evidence="4">
    <location>
        <begin position="159"/>
        <end position="315"/>
    </location>
</feature>
<dbReference type="Pfam" id="PF19568">
    <property type="entry name" value="Spore_III_AA"/>
    <property type="match status" value="1"/>
</dbReference>